<feature type="non-terminal residue" evidence="1">
    <location>
        <position position="1"/>
    </location>
</feature>
<evidence type="ECO:0000313" key="1">
    <source>
        <dbReference type="EMBL" id="GAI71403.1"/>
    </source>
</evidence>
<gene>
    <name evidence="1" type="ORF">S06H3_66811</name>
</gene>
<dbReference type="EMBL" id="BARV01045784">
    <property type="protein sequence ID" value="GAI71403.1"/>
    <property type="molecule type" value="Genomic_DNA"/>
</dbReference>
<sequence>LLLQMLEFDKPEHIRGAKLPNPLIPRYTSKGATACNRTATNK</sequence>
<proteinExistence type="predicted"/>
<protein>
    <submittedName>
        <fullName evidence="1">Uncharacterized protein</fullName>
    </submittedName>
</protein>
<organism evidence="1">
    <name type="scientific">marine sediment metagenome</name>
    <dbReference type="NCBI Taxonomy" id="412755"/>
    <lineage>
        <taxon>unclassified sequences</taxon>
        <taxon>metagenomes</taxon>
        <taxon>ecological metagenomes</taxon>
    </lineage>
</organism>
<reference evidence="1" key="1">
    <citation type="journal article" date="2014" name="Front. Microbiol.">
        <title>High frequency of phylogenetically diverse reductive dehalogenase-homologous genes in deep subseafloor sedimentary metagenomes.</title>
        <authorList>
            <person name="Kawai M."/>
            <person name="Futagami T."/>
            <person name="Toyoda A."/>
            <person name="Takaki Y."/>
            <person name="Nishi S."/>
            <person name="Hori S."/>
            <person name="Arai W."/>
            <person name="Tsubouchi T."/>
            <person name="Morono Y."/>
            <person name="Uchiyama I."/>
            <person name="Ito T."/>
            <person name="Fujiyama A."/>
            <person name="Inagaki F."/>
            <person name="Takami H."/>
        </authorList>
    </citation>
    <scope>NUCLEOTIDE SEQUENCE</scope>
    <source>
        <strain evidence="1">Expedition CK06-06</strain>
    </source>
</reference>
<comment type="caution">
    <text evidence="1">The sequence shown here is derived from an EMBL/GenBank/DDBJ whole genome shotgun (WGS) entry which is preliminary data.</text>
</comment>
<accession>X1QT21</accession>
<dbReference type="AlphaFoldDB" id="X1QT21"/>
<name>X1QT21_9ZZZZ</name>